<dbReference type="Gene3D" id="3.20.10.10">
    <property type="entry name" value="D-amino Acid Aminotransferase, subunit A, domain 2"/>
    <property type="match status" value="1"/>
</dbReference>
<name>A0A1F6UEK1_9PROT</name>
<protein>
    <submittedName>
        <fullName evidence="6">D-amino acid aminotransferase</fullName>
    </submittedName>
</protein>
<proteinExistence type="inferred from homology"/>
<evidence type="ECO:0000256" key="4">
    <source>
        <dbReference type="RuleBase" id="RU004106"/>
    </source>
</evidence>
<dbReference type="PANTHER" id="PTHR42743">
    <property type="entry name" value="AMINO-ACID AMINOTRANSFERASE"/>
    <property type="match status" value="1"/>
</dbReference>
<comment type="caution">
    <text evidence="6">The sequence shown here is derived from an EMBL/GenBank/DDBJ whole genome shotgun (WGS) entry which is preliminary data.</text>
</comment>
<evidence type="ECO:0000256" key="1">
    <source>
        <dbReference type="ARBA" id="ARBA00001933"/>
    </source>
</evidence>
<dbReference type="PROSITE" id="PS00770">
    <property type="entry name" value="AA_TRANSFER_CLASS_4"/>
    <property type="match status" value="1"/>
</dbReference>
<dbReference type="InterPro" id="IPR043132">
    <property type="entry name" value="BCAT-like_C"/>
</dbReference>
<evidence type="ECO:0000313" key="7">
    <source>
        <dbReference type="Proteomes" id="UP000177950"/>
    </source>
</evidence>
<evidence type="ECO:0000256" key="2">
    <source>
        <dbReference type="ARBA" id="ARBA00009320"/>
    </source>
</evidence>
<keyword evidence="6" id="KW-0032">Aminotransferase</keyword>
<dbReference type="FunFam" id="3.20.10.10:FF:000002">
    <property type="entry name" value="D-alanine aminotransferase"/>
    <property type="match status" value="1"/>
</dbReference>
<dbReference type="InterPro" id="IPR018300">
    <property type="entry name" value="Aminotrans_IV_CS"/>
</dbReference>
<dbReference type="InterPro" id="IPR036038">
    <property type="entry name" value="Aminotransferase-like"/>
</dbReference>
<evidence type="ECO:0000313" key="6">
    <source>
        <dbReference type="EMBL" id="OGI55810.1"/>
    </source>
</evidence>
<dbReference type="Proteomes" id="UP000177950">
    <property type="component" value="Unassembled WGS sequence"/>
</dbReference>
<evidence type="ECO:0000256" key="5">
    <source>
        <dbReference type="RuleBase" id="RU004516"/>
    </source>
</evidence>
<accession>A0A1F6UEK1</accession>
<dbReference type="InterPro" id="IPR043131">
    <property type="entry name" value="BCAT-like_N"/>
</dbReference>
<reference evidence="6 7" key="1">
    <citation type="journal article" date="2016" name="Nat. Commun.">
        <title>Thousands of microbial genomes shed light on interconnected biogeochemical processes in an aquifer system.</title>
        <authorList>
            <person name="Anantharaman K."/>
            <person name="Brown C.T."/>
            <person name="Hug L.A."/>
            <person name="Sharon I."/>
            <person name="Castelle C.J."/>
            <person name="Probst A.J."/>
            <person name="Thomas B.C."/>
            <person name="Singh A."/>
            <person name="Wilkins M.J."/>
            <person name="Karaoz U."/>
            <person name="Brodie E.L."/>
            <person name="Williams K.H."/>
            <person name="Hubbard S.S."/>
            <person name="Banfield J.F."/>
        </authorList>
    </citation>
    <scope>NUCLEOTIDE SEQUENCE [LARGE SCALE GENOMIC DNA]</scope>
</reference>
<keyword evidence="6" id="KW-0808">Transferase</keyword>
<evidence type="ECO:0000256" key="3">
    <source>
        <dbReference type="ARBA" id="ARBA00022898"/>
    </source>
</evidence>
<dbReference type="InterPro" id="IPR050571">
    <property type="entry name" value="Class-IV_PLP-Dep_Aminotrnsfr"/>
</dbReference>
<dbReference type="Gene3D" id="3.30.470.10">
    <property type="match status" value="1"/>
</dbReference>
<dbReference type="PANTHER" id="PTHR42743:SF10">
    <property type="entry name" value="D-ALANINE AMINOTRANSFERASE"/>
    <property type="match status" value="1"/>
</dbReference>
<dbReference type="GO" id="GO:0008483">
    <property type="term" value="F:transaminase activity"/>
    <property type="evidence" value="ECO:0007669"/>
    <property type="project" value="UniProtKB-KW"/>
</dbReference>
<sequence>MYPPLVYLNGDFLPPDQAKVSVFDRGFVFADGVYEVIPAYGGRLFRLPQHLTRLDNSLAGIRLSNPLAARGWQAVFTRLVDAGGGVDQSVYLQVTRGQAERDHAFPKQITPTVFAYSQALKYPEPAQLAAGVGAITVPDIRWQRCDIKAIALLPNVLMRQQATEQGAAEAILIRDGLMMEGSASNIFVVLKGTLVTPPKGPFILPGVTRDLALELARAHGMACEERAVTEAELRGADELMLSSSTRELLPITRLDGGPVGNGKPGPLHARLHTLY</sequence>
<dbReference type="GO" id="GO:0008652">
    <property type="term" value="P:amino acid biosynthetic process"/>
    <property type="evidence" value="ECO:0007669"/>
    <property type="project" value="UniProtKB-ARBA"/>
</dbReference>
<dbReference type="GO" id="GO:0005829">
    <property type="term" value="C:cytosol"/>
    <property type="evidence" value="ECO:0007669"/>
    <property type="project" value="TreeGrafter"/>
</dbReference>
<dbReference type="InterPro" id="IPR001544">
    <property type="entry name" value="Aminotrans_IV"/>
</dbReference>
<dbReference type="CDD" id="cd01558">
    <property type="entry name" value="D-AAT_like"/>
    <property type="match status" value="1"/>
</dbReference>
<dbReference type="Pfam" id="PF01063">
    <property type="entry name" value="Aminotran_4"/>
    <property type="match status" value="1"/>
</dbReference>
<dbReference type="EMBL" id="MFSV01000205">
    <property type="protein sequence ID" value="OGI55810.1"/>
    <property type="molecule type" value="Genomic_DNA"/>
</dbReference>
<dbReference type="AlphaFoldDB" id="A0A1F6UEK1"/>
<feature type="non-terminal residue" evidence="6">
    <location>
        <position position="275"/>
    </location>
</feature>
<dbReference type="GO" id="GO:0046394">
    <property type="term" value="P:carboxylic acid biosynthetic process"/>
    <property type="evidence" value="ECO:0007669"/>
    <property type="project" value="UniProtKB-ARBA"/>
</dbReference>
<dbReference type="SUPFAM" id="SSF56752">
    <property type="entry name" value="D-aminoacid aminotransferase-like PLP-dependent enzymes"/>
    <property type="match status" value="1"/>
</dbReference>
<comment type="similarity">
    <text evidence="2 4">Belongs to the class-IV pyridoxal-phosphate-dependent aminotransferase family.</text>
</comment>
<keyword evidence="3 5" id="KW-0663">Pyridoxal phosphate</keyword>
<gene>
    <name evidence="6" type="ORF">A2V58_03385</name>
</gene>
<comment type="cofactor">
    <cofactor evidence="1 5">
        <name>pyridoxal 5'-phosphate</name>
        <dbReference type="ChEBI" id="CHEBI:597326"/>
    </cofactor>
</comment>
<organism evidence="6 7">
    <name type="scientific">Candidatus Muproteobacteria bacterium RBG_19FT_COMBO_61_10</name>
    <dbReference type="NCBI Taxonomy" id="1817761"/>
    <lineage>
        <taxon>Bacteria</taxon>
        <taxon>Pseudomonadati</taxon>
        <taxon>Pseudomonadota</taxon>
        <taxon>Candidatus Muproteobacteria</taxon>
    </lineage>
</organism>